<protein>
    <submittedName>
        <fullName evidence="1">Uncharacterized protein</fullName>
    </submittedName>
</protein>
<organism evidence="1 2">
    <name type="scientific">Novosphingobium hassiacum</name>
    <dbReference type="NCBI Taxonomy" id="173676"/>
    <lineage>
        <taxon>Bacteria</taxon>
        <taxon>Pseudomonadati</taxon>
        <taxon>Pseudomonadota</taxon>
        <taxon>Alphaproteobacteria</taxon>
        <taxon>Sphingomonadales</taxon>
        <taxon>Sphingomonadaceae</taxon>
        <taxon>Novosphingobium</taxon>
    </lineage>
</organism>
<dbReference type="Proteomes" id="UP000562395">
    <property type="component" value="Unassembled WGS sequence"/>
</dbReference>
<dbReference type="AlphaFoldDB" id="A0A7W5ZVZ8"/>
<name>A0A7W5ZVZ8_9SPHN</name>
<accession>A0A7W5ZVZ8</accession>
<sequence length="139" mass="16138">MESDLERYERWVPIIGLPEAPLRDFDCRFEDCKLNVLARYASTGEARRLSIEFDYVEAFKAYEEFSDPWMASGLPLPQVIGEDDKWRYPLQEVMHSSWVARVTARNGGIDRPWRHFVISTMDFSLHVLTNGPPLSVELS</sequence>
<keyword evidence="2" id="KW-1185">Reference proteome</keyword>
<dbReference type="RefSeq" id="WP_183612667.1">
    <property type="nucleotide sequence ID" value="NZ_JACICY010000003.1"/>
</dbReference>
<dbReference type="EMBL" id="JACICY010000003">
    <property type="protein sequence ID" value="MBB3860397.1"/>
    <property type="molecule type" value="Genomic_DNA"/>
</dbReference>
<comment type="caution">
    <text evidence="1">The sequence shown here is derived from an EMBL/GenBank/DDBJ whole genome shotgun (WGS) entry which is preliminary data.</text>
</comment>
<gene>
    <name evidence="1" type="ORF">GGQ88_001663</name>
</gene>
<evidence type="ECO:0000313" key="2">
    <source>
        <dbReference type="Proteomes" id="UP000562395"/>
    </source>
</evidence>
<reference evidence="1 2" key="1">
    <citation type="submission" date="2020-08" db="EMBL/GenBank/DDBJ databases">
        <title>Genomic Encyclopedia of Type Strains, Phase IV (KMG-IV): sequencing the most valuable type-strain genomes for metagenomic binning, comparative biology and taxonomic classification.</title>
        <authorList>
            <person name="Goeker M."/>
        </authorList>
    </citation>
    <scope>NUCLEOTIDE SEQUENCE [LARGE SCALE GENOMIC DNA]</scope>
    <source>
        <strain evidence="1 2">DSM 14552</strain>
    </source>
</reference>
<evidence type="ECO:0000313" key="1">
    <source>
        <dbReference type="EMBL" id="MBB3860397.1"/>
    </source>
</evidence>
<proteinExistence type="predicted"/>